<evidence type="ECO:0000259" key="3">
    <source>
        <dbReference type="Pfam" id="PF24713"/>
    </source>
</evidence>
<feature type="domain" description="TORTIFOLIA1/SINE1-2 N-terminal" evidence="4">
    <location>
        <begin position="26"/>
        <end position="302"/>
    </location>
</feature>
<feature type="region of interest" description="Disordered" evidence="2">
    <location>
        <begin position="305"/>
        <end position="344"/>
    </location>
</feature>
<name>A0ABQ8EHP6_BRANA</name>
<dbReference type="InterPro" id="IPR057600">
    <property type="entry name" value="TORTIFOLIA1/SINE1-2_N"/>
</dbReference>
<dbReference type="InterPro" id="IPR057599">
    <property type="entry name" value="TORTIFOLIA1/TORL1-2_C"/>
</dbReference>
<dbReference type="EMBL" id="JAGKQM010000001">
    <property type="protein sequence ID" value="KAH0941207.1"/>
    <property type="molecule type" value="Genomic_DNA"/>
</dbReference>
<feature type="compositionally biased region" description="Polar residues" evidence="2">
    <location>
        <begin position="307"/>
        <end position="327"/>
    </location>
</feature>
<dbReference type="SUPFAM" id="SSF48371">
    <property type="entry name" value="ARM repeat"/>
    <property type="match status" value="1"/>
</dbReference>
<proteinExistence type="predicted"/>
<feature type="domain" description="TORTIFOLIA1/TORL1-2 C-terminal" evidence="3">
    <location>
        <begin position="692"/>
        <end position="827"/>
    </location>
</feature>
<dbReference type="Gene3D" id="1.25.10.10">
    <property type="entry name" value="Leucine-rich Repeat Variant"/>
    <property type="match status" value="1"/>
</dbReference>
<evidence type="ECO:0000256" key="1">
    <source>
        <dbReference type="SAM" id="Coils"/>
    </source>
</evidence>
<dbReference type="Pfam" id="PF24713">
    <property type="entry name" value="TOR1L1_C"/>
    <property type="match status" value="1"/>
</dbReference>
<dbReference type="InterPro" id="IPR016024">
    <property type="entry name" value="ARM-type_fold"/>
</dbReference>
<feature type="coiled-coil region" evidence="1">
    <location>
        <begin position="505"/>
        <end position="532"/>
    </location>
</feature>
<evidence type="ECO:0000313" key="6">
    <source>
        <dbReference type="Proteomes" id="UP000824890"/>
    </source>
</evidence>
<dbReference type="InterPro" id="IPR011989">
    <property type="entry name" value="ARM-like"/>
</dbReference>
<dbReference type="Pfam" id="PF24714">
    <property type="entry name" value="TOR1L1_N"/>
    <property type="match status" value="1"/>
</dbReference>
<dbReference type="InterPro" id="IPR033337">
    <property type="entry name" value="TORTIFOLIA1/SINE1-2"/>
</dbReference>
<sequence length="853" mass="94077">MKTTSMHAKGRGGGNMKAANPQQVIFELKKKVVTALNKLADRDTHQRGVDELENTVEHLAPDKISCFLSCILDTDSEQKSAVRKECIRLMATLARFHHGLVPPYLAKMVSSVVKRLKDQDSVVRDACIETMGVLASKMSCYEDESYGVFVSLVKPLFEAIGDQNKCVQSGAALCLARVIDSSPEAPVAIIQRMLTKTVKLLNSSHFIAKPAVIELNRSIILAGGATTKSVLISAMSSFQDALKNKDWTTRKAASVALMEIAATGEKFLGPHKASCISSLESCRFDKVKPVRDSIVIALQYWKGVPGSDSQEPSETVSSVRESYSGAQGDSELFSTSDSKSKDVTSNKYVTDLARKKVPFSARNAPTRYNEKTKQDNWRIEIAVSESPVVSKVNLHNEESEGSCITKTFAEAANTPEVTYEYIPMEDKADCYVTDAVNENDDIKSVTVSSNSFLASGMVNPAITSKKFADEETYSEGQQFSTKLKNRTSTDSTVTVSSSEINHDCCAQISNEMASVRKQLSDIENKQSRLIDQLQVFSTGIMNNFSALQSKVLSLEYAVEGIAQNFALHSDISNSNFVKLNQGSTVSPRLSSCTSRNSTEIRNRQSTLSSSKYSVTRENKTHGRSKLNVSQGIEKTPRSAVGETGQQHTREDIWNNIGQGRQTLSQTRKSSESVTKHYAEVMSGPGGSCEDVVESEYLEVLSGGDELALVELLDRTGPVLDSLSSNTMNELLSILLSYLLERRFMNSILPWLHQASLLDLKSCLNCYNYLYWKVADLSTTNGANYLIPSARKRAQVLSAIQETSCMGFSNLAERRAVTQLAMKLRKLWGKLKYFLALTLGRRITHRKKKCNIDL</sequence>
<accession>A0ABQ8EHP6</accession>
<comment type="caution">
    <text evidence="5">The sequence shown here is derived from an EMBL/GenBank/DDBJ whole genome shotgun (WGS) entry which is preliminary data.</text>
</comment>
<evidence type="ECO:0008006" key="7">
    <source>
        <dbReference type="Google" id="ProtNLM"/>
    </source>
</evidence>
<reference evidence="5 6" key="1">
    <citation type="submission" date="2021-05" db="EMBL/GenBank/DDBJ databases">
        <title>Genome Assembly of Synthetic Allotetraploid Brassica napus Reveals Homoeologous Exchanges between Subgenomes.</title>
        <authorList>
            <person name="Davis J.T."/>
        </authorList>
    </citation>
    <scope>NUCLEOTIDE SEQUENCE [LARGE SCALE GENOMIC DNA]</scope>
    <source>
        <strain evidence="6">cv. Da-Ae</strain>
        <tissue evidence="5">Seedling</tissue>
    </source>
</reference>
<organism evidence="5 6">
    <name type="scientific">Brassica napus</name>
    <name type="common">Rape</name>
    <dbReference type="NCBI Taxonomy" id="3708"/>
    <lineage>
        <taxon>Eukaryota</taxon>
        <taxon>Viridiplantae</taxon>
        <taxon>Streptophyta</taxon>
        <taxon>Embryophyta</taxon>
        <taxon>Tracheophyta</taxon>
        <taxon>Spermatophyta</taxon>
        <taxon>Magnoliopsida</taxon>
        <taxon>eudicotyledons</taxon>
        <taxon>Gunneridae</taxon>
        <taxon>Pentapetalae</taxon>
        <taxon>rosids</taxon>
        <taxon>malvids</taxon>
        <taxon>Brassicales</taxon>
        <taxon>Brassicaceae</taxon>
        <taxon>Brassiceae</taxon>
        <taxon>Brassica</taxon>
    </lineage>
</organism>
<dbReference type="Proteomes" id="UP000824890">
    <property type="component" value="Unassembled WGS sequence"/>
</dbReference>
<gene>
    <name evidence="5" type="ORF">HID58_000844</name>
</gene>
<dbReference type="PANTHER" id="PTHR31355">
    <property type="entry name" value="MICROTUBULE-ASSOCIATED PROTEIN TORTIFOLIA1"/>
    <property type="match status" value="1"/>
</dbReference>
<protein>
    <recommendedName>
        <fullName evidence="7">TOG domain-containing protein</fullName>
    </recommendedName>
</protein>
<evidence type="ECO:0000259" key="4">
    <source>
        <dbReference type="Pfam" id="PF24714"/>
    </source>
</evidence>
<keyword evidence="6" id="KW-1185">Reference proteome</keyword>
<feature type="compositionally biased region" description="Polar residues" evidence="2">
    <location>
        <begin position="587"/>
        <end position="613"/>
    </location>
</feature>
<feature type="region of interest" description="Disordered" evidence="2">
    <location>
        <begin position="587"/>
        <end position="625"/>
    </location>
</feature>
<evidence type="ECO:0000256" key="2">
    <source>
        <dbReference type="SAM" id="MobiDB-lite"/>
    </source>
</evidence>
<dbReference type="PANTHER" id="PTHR31355:SF22">
    <property type="entry name" value="TORTIFOLIA1-LIKE PROTEIN 2"/>
    <property type="match status" value="1"/>
</dbReference>
<keyword evidence="1" id="KW-0175">Coiled coil</keyword>
<evidence type="ECO:0000313" key="5">
    <source>
        <dbReference type="EMBL" id="KAH0941207.1"/>
    </source>
</evidence>